<feature type="region of interest" description="Disordered" evidence="1">
    <location>
        <begin position="66"/>
        <end position="91"/>
    </location>
</feature>
<evidence type="ECO:0000313" key="3">
    <source>
        <dbReference type="Proteomes" id="UP001153076"/>
    </source>
</evidence>
<protein>
    <submittedName>
        <fullName evidence="2">Uncharacterized protein</fullName>
    </submittedName>
</protein>
<dbReference type="OrthoDB" id="1932741at2759"/>
<feature type="compositionally biased region" description="Basic and acidic residues" evidence="1">
    <location>
        <begin position="8"/>
        <end position="17"/>
    </location>
</feature>
<sequence>MPASPSRLQRESEKSSWAEESAQPVEGNNSVSFAPVQIEGNLPNAIDFVNEQGIVMQHEVIYERKPIRRPIAQQNSGDKNSDEDGFAPQQFEGRETYVRMVSMLKYLKKPSKGLNRDKFTDIHTQQDVVRLKLIEIITKLQQDPLNLDPQMQEQHLRQEHKKTLSASASFMKQQIKMDWSAMRDHRNKYLFATVKEVCHAHLEATDENGVIQEGRDKVGEVMLYFQKIYWESRRL</sequence>
<name>A0A9Q1GQD8_9CARY</name>
<keyword evidence="3" id="KW-1185">Reference proteome</keyword>
<organism evidence="2 3">
    <name type="scientific">Carnegiea gigantea</name>
    <dbReference type="NCBI Taxonomy" id="171969"/>
    <lineage>
        <taxon>Eukaryota</taxon>
        <taxon>Viridiplantae</taxon>
        <taxon>Streptophyta</taxon>
        <taxon>Embryophyta</taxon>
        <taxon>Tracheophyta</taxon>
        <taxon>Spermatophyta</taxon>
        <taxon>Magnoliopsida</taxon>
        <taxon>eudicotyledons</taxon>
        <taxon>Gunneridae</taxon>
        <taxon>Pentapetalae</taxon>
        <taxon>Caryophyllales</taxon>
        <taxon>Cactineae</taxon>
        <taxon>Cactaceae</taxon>
        <taxon>Cactoideae</taxon>
        <taxon>Echinocereeae</taxon>
        <taxon>Carnegiea</taxon>
    </lineage>
</organism>
<gene>
    <name evidence="2" type="ORF">Cgig2_027651</name>
</gene>
<evidence type="ECO:0000256" key="1">
    <source>
        <dbReference type="SAM" id="MobiDB-lite"/>
    </source>
</evidence>
<feature type="region of interest" description="Disordered" evidence="1">
    <location>
        <begin position="1"/>
        <end position="30"/>
    </location>
</feature>
<dbReference type="EMBL" id="JAKOGI010002024">
    <property type="protein sequence ID" value="KAJ8423225.1"/>
    <property type="molecule type" value="Genomic_DNA"/>
</dbReference>
<accession>A0A9Q1GQD8</accession>
<evidence type="ECO:0000313" key="2">
    <source>
        <dbReference type="EMBL" id="KAJ8423225.1"/>
    </source>
</evidence>
<dbReference type="AlphaFoldDB" id="A0A9Q1GQD8"/>
<proteinExistence type="predicted"/>
<reference evidence="2" key="1">
    <citation type="submission" date="2022-04" db="EMBL/GenBank/DDBJ databases">
        <title>Carnegiea gigantea Genome sequencing and assembly v2.</title>
        <authorList>
            <person name="Copetti D."/>
            <person name="Sanderson M.J."/>
            <person name="Burquez A."/>
            <person name="Wojciechowski M.F."/>
        </authorList>
    </citation>
    <scope>NUCLEOTIDE SEQUENCE</scope>
    <source>
        <strain evidence="2">SGP5-SGP5p</strain>
        <tissue evidence="2">Aerial part</tissue>
    </source>
</reference>
<comment type="caution">
    <text evidence="2">The sequence shown here is derived from an EMBL/GenBank/DDBJ whole genome shotgun (WGS) entry which is preliminary data.</text>
</comment>
<dbReference type="Proteomes" id="UP001153076">
    <property type="component" value="Unassembled WGS sequence"/>
</dbReference>